<dbReference type="InterPro" id="IPR011611">
    <property type="entry name" value="PfkB_dom"/>
</dbReference>
<dbReference type="Proteomes" id="UP000603453">
    <property type="component" value="Unassembled WGS sequence"/>
</dbReference>
<organism evidence="2 3">
    <name type="scientific">Mucor saturninus</name>
    <dbReference type="NCBI Taxonomy" id="64648"/>
    <lineage>
        <taxon>Eukaryota</taxon>
        <taxon>Fungi</taxon>
        <taxon>Fungi incertae sedis</taxon>
        <taxon>Mucoromycota</taxon>
        <taxon>Mucoromycotina</taxon>
        <taxon>Mucoromycetes</taxon>
        <taxon>Mucorales</taxon>
        <taxon>Mucorineae</taxon>
        <taxon>Mucoraceae</taxon>
        <taxon>Mucor</taxon>
    </lineage>
</organism>
<dbReference type="EMBL" id="JAEPRD010000018">
    <property type="protein sequence ID" value="KAG2208712.1"/>
    <property type="molecule type" value="Genomic_DNA"/>
</dbReference>
<feature type="domain" description="Carbohydrate kinase PfkB" evidence="1">
    <location>
        <begin position="8"/>
        <end position="316"/>
    </location>
</feature>
<dbReference type="Pfam" id="PF00294">
    <property type="entry name" value="PfkB"/>
    <property type="match status" value="1"/>
</dbReference>
<accession>A0A8H7RD03</accession>
<protein>
    <recommendedName>
        <fullName evidence="1">Carbohydrate kinase PfkB domain-containing protein</fullName>
    </recommendedName>
</protein>
<reference evidence="2" key="1">
    <citation type="submission" date="2020-12" db="EMBL/GenBank/DDBJ databases">
        <title>Metabolic potential, ecology and presence of endohyphal bacteria is reflected in genomic diversity of Mucoromycotina.</title>
        <authorList>
            <person name="Muszewska A."/>
            <person name="Okrasinska A."/>
            <person name="Steczkiewicz K."/>
            <person name="Drgas O."/>
            <person name="Orlowska M."/>
            <person name="Perlinska-Lenart U."/>
            <person name="Aleksandrzak-Piekarczyk T."/>
            <person name="Szatraj K."/>
            <person name="Zielenkiewicz U."/>
            <person name="Pilsyk S."/>
            <person name="Malc E."/>
            <person name="Mieczkowski P."/>
            <person name="Kruszewska J.S."/>
            <person name="Biernat P."/>
            <person name="Pawlowska J."/>
        </authorList>
    </citation>
    <scope>NUCLEOTIDE SEQUENCE</scope>
    <source>
        <strain evidence="2">WA0000017839</strain>
    </source>
</reference>
<evidence type="ECO:0000313" key="3">
    <source>
        <dbReference type="Proteomes" id="UP000603453"/>
    </source>
</evidence>
<dbReference type="Gene3D" id="3.40.1190.20">
    <property type="match status" value="1"/>
</dbReference>
<proteinExistence type="predicted"/>
<dbReference type="PANTHER" id="PTHR47098:SF2">
    <property type="entry name" value="PROTEIN MAK32"/>
    <property type="match status" value="1"/>
</dbReference>
<dbReference type="InterPro" id="IPR029056">
    <property type="entry name" value="Ribokinase-like"/>
</dbReference>
<dbReference type="OrthoDB" id="497927at2759"/>
<keyword evidence="3" id="KW-1185">Reference proteome</keyword>
<sequence>MQASPLYASIGALIIDDIKYQDGTAVTNVLGGGGVFAIYGMRLWLDGLQTKDAGYIIHTGFDYPEEIDNKIKALNISLNCINHPDKHTTRGLNTFGEDDHRDFEYIHPIIRTTTSDFSDDWIQSVKILHLISSHERAIEIIDEWKEREILLNCVERTQFLWEPLPWACLPENLDKIYDATQRTEIITPNHEEIAAMLGLDFKVVLAENGNDLKKTVEYLGNMFLDGLSSAQDKVLVIRASKYGTMIITLKSRAIHWVPAYWSWWSSEEQKHVVDVTGAGNAFCGGYAYGWVQTQGDPVESAYYGAVSASYAVEQMGMPSYETGHWNNGPDPAQRLSILKTKSCKF</sequence>
<dbReference type="AlphaFoldDB" id="A0A8H7RD03"/>
<name>A0A8H7RD03_9FUNG</name>
<comment type="caution">
    <text evidence="2">The sequence shown here is derived from an EMBL/GenBank/DDBJ whole genome shotgun (WGS) entry which is preliminary data.</text>
</comment>
<dbReference type="PANTHER" id="PTHR47098">
    <property type="entry name" value="PROTEIN MAK32"/>
    <property type="match status" value="1"/>
</dbReference>
<evidence type="ECO:0000313" key="2">
    <source>
        <dbReference type="EMBL" id="KAG2208712.1"/>
    </source>
</evidence>
<evidence type="ECO:0000259" key="1">
    <source>
        <dbReference type="Pfam" id="PF00294"/>
    </source>
</evidence>
<dbReference type="SUPFAM" id="SSF53613">
    <property type="entry name" value="Ribokinase-like"/>
    <property type="match status" value="1"/>
</dbReference>
<gene>
    <name evidence="2" type="ORF">INT47_007811</name>
</gene>